<dbReference type="PANTHER" id="PTHR23222">
    <property type="entry name" value="PROHIBITIN"/>
    <property type="match status" value="1"/>
</dbReference>
<evidence type="ECO:0000259" key="2">
    <source>
        <dbReference type="SMART" id="SM00244"/>
    </source>
</evidence>
<feature type="domain" description="Band 7" evidence="2">
    <location>
        <begin position="29"/>
        <end position="190"/>
    </location>
</feature>
<protein>
    <submittedName>
        <fullName evidence="3">Prohibitin family protein</fullName>
    </submittedName>
</protein>
<reference evidence="4" key="1">
    <citation type="journal article" date="2019" name="Int. J. Syst. Evol. Microbiol.">
        <title>The Global Catalogue of Microorganisms (GCM) 10K type strain sequencing project: providing services to taxonomists for standard genome sequencing and annotation.</title>
        <authorList>
            <consortium name="The Broad Institute Genomics Platform"/>
            <consortium name="The Broad Institute Genome Sequencing Center for Infectious Disease"/>
            <person name="Wu L."/>
            <person name="Ma J."/>
        </authorList>
    </citation>
    <scope>NUCLEOTIDE SEQUENCE [LARGE SCALE GENOMIC DNA]</scope>
    <source>
        <strain evidence="4">JCM 17069</strain>
    </source>
</reference>
<organism evidence="3 4">
    <name type="scientific">Flavobacterium cheonanense</name>
    <dbReference type="NCBI Taxonomy" id="706183"/>
    <lineage>
        <taxon>Bacteria</taxon>
        <taxon>Pseudomonadati</taxon>
        <taxon>Bacteroidota</taxon>
        <taxon>Flavobacteriia</taxon>
        <taxon>Flavobacteriales</taxon>
        <taxon>Flavobacteriaceae</taxon>
        <taxon>Flavobacterium</taxon>
    </lineage>
</organism>
<dbReference type="PROSITE" id="PS51257">
    <property type="entry name" value="PROKAR_LIPOPROTEIN"/>
    <property type="match status" value="1"/>
</dbReference>
<dbReference type="CDD" id="cd03401">
    <property type="entry name" value="SPFH_prohibitin"/>
    <property type="match status" value="1"/>
</dbReference>
<sequence>MNKILEFCKKNMKTMKTIITILISSLLLTSCVTIKPGEVGLKQKLGKLSDQVYPQGPVFFNPFTSKIVRTSIQTRNLELSLNLPSKEGLSITSQISILYRLEKTDVVKIVNDLGLNYEGIIANVFRSASADICAQYFAKDMHSGKRSEIEADILKRMSSNLQNKGIIIESVLMKSIQLPVGLSQSIESKLRAEQDAMRMEFVLQQEKFEAERKIIEAKGTRDSQKILSEGLTNEIIKLRSIDAFNELSKSPNTKIIVTDGKTPFLINQE</sequence>
<accession>A0ABP7V725</accession>
<dbReference type="SMART" id="SM00244">
    <property type="entry name" value="PHB"/>
    <property type="match status" value="1"/>
</dbReference>
<keyword evidence="4" id="KW-1185">Reference proteome</keyword>
<dbReference type="Gene3D" id="3.30.479.30">
    <property type="entry name" value="Band 7 domain"/>
    <property type="match status" value="1"/>
</dbReference>
<dbReference type="EMBL" id="BAABCT010000001">
    <property type="protein sequence ID" value="GAA4060073.1"/>
    <property type="molecule type" value="Genomic_DNA"/>
</dbReference>
<dbReference type="InterPro" id="IPR036013">
    <property type="entry name" value="Band_7/SPFH_dom_sf"/>
</dbReference>
<name>A0ABP7V725_9FLAO</name>
<comment type="caution">
    <text evidence="3">The sequence shown here is derived from an EMBL/GenBank/DDBJ whole genome shotgun (WGS) entry which is preliminary data.</text>
</comment>
<dbReference type="PANTHER" id="PTHR23222:SF0">
    <property type="entry name" value="PROHIBITIN 1"/>
    <property type="match status" value="1"/>
</dbReference>
<proteinExistence type="predicted"/>
<evidence type="ECO:0000313" key="4">
    <source>
        <dbReference type="Proteomes" id="UP001500367"/>
    </source>
</evidence>
<dbReference type="SUPFAM" id="SSF117892">
    <property type="entry name" value="Band 7/SPFH domain"/>
    <property type="match status" value="1"/>
</dbReference>
<evidence type="ECO:0000256" key="1">
    <source>
        <dbReference type="ARBA" id="ARBA00004167"/>
    </source>
</evidence>
<dbReference type="InterPro" id="IPR000163">
    <property type="entry name" value="Prohibitin"/>
</dbReference>
<comment type="subcellular location">
    <subcellularLocation>
        <location evidence="1">Membrane</location>
        <topology evidence="1">Single-pass membrane protein</topology>
    </subcellularLocation>
</comment>
<gene>
    <name evidence="3" type="ORF">GCM10022389_00400</name>
</gene>
<dbReference type="Pfam" id="PF01145">
    <property type="entry name" value="Band_7"/>
    <property type="match status" value="1"/>
</dbReference>
<evidence type="ECO:0000313" key="3">
    <source>
        <dbReference type="EMBL" id="GAA4060073.1"/>
    </source>
</evidence>
<dbReference type="InterPro" id="IPR001107">
    <property type="entry name" value="Band_7"/>
</dbReference>
<dbReference type="Proteomes" id="UP001500367">
    <property type="component" value="Unassembled WGS sequence"/>
</dbReference>